<comment type="caution">
    <text evidence="4">The sequence shown here is derived from an EMBL/GenBank/DDBJ whole genome shotgun (WGS) entry which is preliminary data.</text>
</comment>
<dbReference type="RefSeq" id="WP_107990886.1">
    <property type="nucleotide sequence ID" value="NZ_QAYG01000007.1"/>
</dbReference>
<dbReference type="Pfam" id="PF01361">
    <property type="entry name" value="Tautomerase"/>
    <property type="match status" value="1"/>
</dbReference>
<reference evidence="4 5" key="1">
    <citation type="submission" date="2018-04" db="EMBL/GenBank/DDBJ databases">
        <title>Genomic Encyclopedia of Archaeal and Bacterial Type Strains, Phase II (KMG-II): from individual species to whole genera.</title>
        <authorList>
            <person name="Goeker M."/>
        </authorList>
    </citation>
    <scope>NUCLEOTIDE SEQUENCE [LARGE SCALE GENOMIC DNA]</scope>
    <source>
        <strain evidence="4 5">DSM 23382</strain>
    </source>
</reference>
<dbReference type="Gene3D" id="3.10.450.50">
    <property type="match status" value="1"/>
</dbReference>
<dbReference type="SUPFAM" id="SSF54427">
    <property type="entry name" value="NTF2-like"/>
    <property type="match status" value="1"/>
</dbReference>
<evidence type="ECO:0000256" key="1">
    <source>
        <dbReference type="ARBA" id="ARBA00023235"/>
    </source>
</evidence>
<dbReference type="InterPro" id="IPR014347">
    <property type="entry name" value="Tautomerase/MIF_sf"/>
</dbReference>
<dbReference type="Proteomes" id="UP000244081">
    <property type="component" value="Unassembled WGS sequence"/>
</dbReference>
<dbReference type="Gene3D" id="3.30.429.10">
    <property type="entry name" value="Macrophage Migration Inhibitory Factor"/>
    <property type="match status" value="1"/>
</dbReference>
<dbReference type="InterPro" id="IPR037401">
    <property type="entry name" value="SnoaL-like"/>
</dbReference>
<evidence type="ECO:0000313" key="4">
    <source>
        <dbReference type="EMBL" id="PTW59348.1"/>
    </source>
</evidence>
<keyword evidence="4" id="KW-0670">Pyruvate</keyword>
<organism evidence="4 5">
    <name type="scientific">Breoghania corrubedonensis</name>
    <dbReference type="NCBI Taxonomy" id="665038"/>
    <lineage>
        <taxon>Bacteria</taxon>
        <taxon>Pseudomonadati</taxon>
        <taxon>Pseudomonadota</taxon>
        <taxon>Alphaproteobacteria</taxon>
        <taxon>Hyphomicrobiales</taxon>
        <taxon>Stappiaceae</taxon>
        <taxon>Breoghania</taxon>
    </lineage>
</organism>
<accession>A0A2T5V6G9</accession>
<dbReference type="EMBL" id="QAYG01000007">
    <property type="protein sequence ID" value="PTW59348.1"/>
    <property type="molecule type" value="Genomic_DNA"/>
</dbReference>
<dbReference type="AlphaFoldDB" id="A0A2T5V6G9"/>
<evidence type="ECO:0000313" key="5">
    <source>
        <dbReference type="Proteomes" id="UP000244081"/>
    </source>
</evidence>
<feature type="domain" description="4-oxalocrotonate tautomerase-like" evidence="2">
    <location>
        <begin position="2"/>
        <end position="54"/>
    </location>
</feature>
<keyword evidence="1" id="KW-0413">Isomerase</keyword>
<dbReference type="OrthoDB" id="8635217at2"/>
<name>A0A2T5V6G9_9HYPH</name>
<evidence type="ECO:0000259" key="3">
    <source>
        <dbReference type="Pfam" id="PF12680"/>
    </source>
</evidence>
<evidence type="ECO:0000259" key="2">
    <source>
        <dbReference type="Pfam" id="PF01361"/>
    </source>
</evidence>
<dbReference type="GO" id="GO:0016853">
    <property type="term" value="F:isomerase activity"/>
    <property type="evidence" value="ECO:0007669"/>
    <property type="project" value="UniProtKB-KW"/>
</dbReference>
<dbReference type="InterPro" id="IPR004370">
    <property type="entry name" value="4-OT-like_dom"/>
</dbReference>
<dbReference type="Pfam" id="PF12680">
    <property type="entry name" value="SnoaL_2"/>
    <property type="match status" value="1"/>
</dbReference>
<gene>
    <name evidence="4" type="ORF">C8N35_10761</name>
</gene>
<proteinExistence type="predicted"/>
<sequence length="186" mass="20603">MPIIRMTLIEGYDDDTRLRLATRLTDAIRATIAAPLDAITVAIDEVKPSSYMRGRVTRTPGVPLPAPVDIVRDYLAKMEARDLAGASAHLADGFRMTFPGGATFARLEDLVDWAKSRYRFVTKTYEGFDEAFGENGVTVYCRGTLAGEWPDGTPFSGIRFIDRFTMEDGKLTDQQVWNDLAEASKG</sequence>
<dbReference type="SUPFAM" id="SSF55331">
    <property type="entry name" value="Tautomerase/MIF"/>
    <property type="match status" value="1"/>
</dbReference>
<keyword evidence="5" id="KW-1185">Reference proteome</keyword>
<dbReference type="InterPro" id="IPR032710">
    <property type="entry name" value="NTF2-like_dom_sf"/>
</dbReference>
<protein>
    <submittedName>
        <fullName evidence="4">Phenylpyruvate tautomerase PptA (4-oxalocrotonate tautomerase family)</fullName>
    </submittedName>
</protein>
<feature type="domain" description="SnoaL-like" evidence="3">
    <location>
        <begin position="71"/>
        <end position="173"/>
    </location>
</feature>